<feature type="compositionally biased region" description="Acidic residues" evidence="1">
    <location>
        <begin position="168"/>
        <end position="200"/>
    </location>
</feature>
<sequence length="252" mass="28813">TIDMIINQQVALDEALVPHARRLKIGKSNFRLRSDITEMLHICPRLPNQTFNELPFEEEILGFLRYLGHSGEIKKITDVNINKLHQPWRSFAAGINKCLCGKNFVYQVEHKDAKKRNEIYYPRFTKVIINFFLTKDPSIPKRNKIKLATKRSLQQTHISQANGSGVDEGIEDEDEQDDDDQKDDDQDDNDDDQDTDNDNDDFVHPKLSTHEEEAKDEESFDPIVQTPKNSDDEGNDDVSLGMNVGGKEGQDA</sequence>
<proteinExistence type="predicted"/>
<feature type="non-terminal residue" evidence="2">
    <location>
        <position position="1"/>
    </location>
</feature>
<feature type="region of interest" description="Disordered" evidence="1">
    <location>
        <begin position="150"/>
        <end position="252"/>
    </location>
</feature>
<accession>A0A699K1X8</accession>
<evidence type="ECO:0000256" key="1">
    <source>
        <dbReference type="SAM" id="MobiDB-lite"/>
    </source>
</evidence>
<feature type="compositionally biased region" description="Basic and acidic residues" evidence="1">
    <location>
        <begin position="201"/>
        <end position="213"/>
    </location>
</feature>
<reference evidence="2" key="1">
    <citation type="journal article" date="2019" name="Sci. Rep.">
        <title>Draft genome of Tanacetum cinerariifolium, the natural source of mosquito coil.</title>
        <authorList>
            <person name="Yamashiro T."/>
            <person name="Shiraishi A."/>
            <person name="Satake H."/>
            <person name="Nakayama K."/>
        </authorList>
    </citation>
    <scope>NUCLEOTIDE SEQUENCE</scope>
</reference>
<feature type="compositionally biased region" description="Polar residues" evidence="1">
    <location>
        <begin position="151"/>
        <end position="163"/>
    </location>
</feature>
<protein>
    <submittedName>
        <fullName evidence="2">Uncharacterized protein</fullName>
    </submittedName>
</protein>
<feature type="compositionally biased region" description="Gly residues" evidence="1">
    <location>
        <begin position="243"/>
        <end position="252"/>
    </location>
</feature>
<evidence type="ECO:0000313" key="2">
    <source>
        <dbReference type="EMBL" id="GFA65912.1"/>
    </source>
</evidence>
<name>A0A699K1X8_TANCI</name>
<organism evidence="2">
    <name type="scientific">Tanacetum cinerariifolium</name>
    <name type="common">Dalmatian daisy</name>
    <name type="synonym">Chrysanthemum cinerariifolium</name>
    <dbReference type="NCBI Taxonomy" id="118510"/>
    <lineage>
        <taxon>Eukaryota</taxon>
        <taxon>Viridiplantae</taxon>
        <taxon>Streptophyta</taxon>
        <taxon>Embryophyta</taxon>
        <taxon>Tracheophyta</taxon>
        <taxon>Spermatophyta</taxon>
        <taxon>Magnoliopsida</taxon>
        <taxon>eudicotyledons</taxon>
        <taxon>Gunneridae</taxon>
        <taxon>Pentapetalae</taxon>
        <taxon>asterids</taxon>
        <taxon>campanulids</taxon>
        <taxon>Asterales</taxon>
        <taxon>Asteraceae</taxon>
        <taxon>Asteroideae</taxon>
        <taxon>Anthemideae</taxon>
        <taxon>Anthemidinae</taxon>
        <taxon>Tanacetum</taxon>
    </lineage>
</organism>
<comment type="caution">
    <text evidence="2">The sequence shown here is derived from an EMBL/GenBank/DDBJ whole genome shotgun (WGS) entry which is preliminary data.</text>
</comment>
<dbReference type="AlphaFoldDB" id="A0A699K1X8"/>
<gene>
    <name evidence="2" type="ORF">Tci_637884</name>
</gene>
<dbReference type="EMBL" id="BKCJ010463658">
    <property type="protein sequence ID" value="GFA65912.1"/>
    <property type="molecule type" value="Genomic_DNA"/>
</dbReference>